<dbReference type="GO" id="GO:0004252">
    <property type="term" value="F:serine-type endopeptidase activity"/>
    <property type="evidence" value="ECO:0007669"/>
    <property type="project" value="InterPro"/>
</dbReference>
<evidence type="ECO:0000313" key="3">
    <source>
        <dbReference type="Proteomes" id="UP001151699"/>
    </source>
</evidence>
<reference evidence="2" key="1">
    <citation type="submission" date="2022-07" db="EMBL/GenBank/DDBJ databases">
        <authorList>
            <person name="Trinca V."/>
            <person name="Uliana J.V.C."/>
            <person name="Torres T.T."/>
            <person name="Ward R.J."/>
            <person name="Monesi N."/>
        </authorList>
    </citation>
    <scope>NUCLEOTIDE SEQUENCE</scope>
    <source>
        <strain evidence="2">HSMRA1968</strain>
        <tissue evidence="2">Whole embryos</tissue>
    </source>
</reference>
<gene>
    <name evidence="2" type="ORF">Bhyg_15436</name>
</gene>
<accession>A0A9Q0MRZ9</accession>
<dbReference type="Proteomes" id="UP001151699">
    <property type="component" value="Chromosome C"/>
</dbReference>
<protein>
    <recommendedName>
        <fullName evidence="1">Peptidase S9A N-terminal domain-containing protein</fullName>
    </recommendedName>
</protein>
<feature type="domain" description="Peptidase S9A N-terminal" evidence="1">
    <location>
        <begin position="1"/>
        <end position="123"/>
    </location>
</feature>
<sequence length="168" mass="19965">YVGNEGDEFLFLTNLDAPKHRVIEININVDNRDWDSFDDVVAENYDGHGVLQSAYKYGAYLFLIYIENFQSSLYLYSLEMKCIEFQIDVRDEQFLSSKNDKFGFYFETMSYESLSKIYKIDFVQLMNRPKFENRYTKLRPMLKRQSQVANLSDVDFSIQHDSFYSFDG</sequence>
<dbReference type="EMBL" id="WJQU01000004">
    <property type="protein sequence ID" value="KAJ6636841.1"/>
    <property type="molecule type" value="Genomic_DNA"/>
</dbReference>
<dbReference type="Gene3D" id="2.130.10.120">
    <property type="entry name" value="Prolyl oligopeptidase, N-terminal domain"/>
    <property type="match status" value="1"/>
</dbReference>
<dbReference type="AlphaFoldDB" id="A0A9Q0MRZ9"/>
<name>A0A9Q0MRZ9_9DIPT</name>
<evidence type="ECO:0000259" key="1">
    <source>
        <dbReference type="Pfam" id="PF02897"/>
    </source>
</evidence>
<feature type="non-terminal residue" evidence="2">
    <location>
        <position position="1"/>
    </location>
</feature>
<feature type="non-terminal residue" evidence="2">
    <location>
        <position position="168"/>
    </location>
</feature>
<dbReference type="Pfam" id="PF02897">
    <property type="entry name" value="Peptidase_S9_N"/>
    <property type="match status" value="1"/>
</dbReference>
<organism evidence="2 3">
    <name type="scientific">Pseudolycoriella hygida</name>
    <dbReference type="NCBI Taxonomy" id="35572"/>
    <lineage>
        <taxon>Eukaryota</taxon>
        <taxon>Metazoa</taxon>
        <taxon>Ecdysozoa</taxon>
        <taxon>Arthropoda</taxon>
        <taxon>Hexapoda</taxon>
        <taxon>Insecta</taxon>
        <taxon>Pterygota</taxon>
        <taxon>Neoptera</taxon>
        <taxon>Endopterygota</taxon>
        <taxon>Diptera</taxon>
        <taxon>Nematocera</taxon>
        <taxon>Sciaroidea</taxon>
        <taxon>Sciaridae</taxon>
        <taxon>Pseudolycoriella</taxon>
    </lineage>
</organism>
<dbReference type="InterPro" id="IPR023302">
    <property type="entry name" value="Pept_S9A_N"/>
</dbReference>
<proteinExistence type="predicted"/>
<comment type="caution">
    <text evidence="2">The sequence shown here is derived from an EMBL/GenBank/DDBJ whole genome shotgun (WGS) entry which is preliminary data.</text>
</comment>
<keyword evidence="3" id="KW-1185">Reference proteome</keyword>
<evidence type="ECO:0000313" key="2">
    <source>
        <dbReference type="EMBL" id="KAJ6636841.1"/>
    </source>
</evidence>